<dbReference type="PROSITE" id="PS50011">
    <property type="entry name" value="PROTEIN_KINASE_DOM"/>
    <property type="match status" value="1"/>
</dbReference>
<dbReference type="PROSITE" id="PS00107">
    <property type="entry name" value="PROTEIN_KINASE_ATP"/>
    <property type="match status" value="1"/>
</dbReference>
<keyword evidence="11" id="KW-1185">Reference proteome</keyword>
<dbReference type="Gene3D" id="2.60.120.10">
    <property type="entry name" value="Jelly Rolls"/>
    <property type="match status" value="1"/>
</dbReference>
<evidence type="ECO:0000313" key="11">
    <source>
        <dbReference type="Proteomes" id="UP001154240"/>
    </source>
</evidence>
<dbReference type="InterPro" id="IPR014710">
    <property type="entry name" value="RmlC-like_jellyroll"/>
</dbReference>
<evidence type="ECO:0000259" key="9">
    <source>
        <dbReference type="PROSITE" id="PS50042"/>
    </source>
</evidence>
<proteinExistence type="predicted"/>
<dbReference type="EMBL" id="JAPHEH010000001">
    <property type="protein sequence ID" value="MDG4475043.1"/>
    <property type="molecule type" value="Genomic_DNA"/>
</dbReference>
<evidence type="ECO:0000256" key="3">
    <source>
        <dbReference type="ARBA" id="ARBA00022741"/>
    </source>
</evidence>
<dbReference type="InterPro" id="IPR000595">
    <property type="entry name" value="cNMP-bd_dom"/>
</dbReference>
<dbReference type="PROSITE" id="PS00888">
    <property type="entry name" value="CNMP_BINDING_1"/>
    <property type="match status" value="1"/>
</dbReference>
<dbReference type="InterPro" id="IPR018490">
    <property type="entry name" value="cNMP-bd_dom_sf"/>
</dbReference>
<keyword evidence="1" id="KW-0140">cGMP</keyword>
<dbReference type="SUPFAM" id="SSF51206">
    <property type="entry name" value="cAMP-binding domain-like"/>
    <property type="match status" value="1"/>
</dbReference>
<dbReference type="Pfam" id="PF00069">
    <property type="entry name" value="Pkinase"/>
    <property type="match status" value="1"/>
</dbReference>
<dbReference type="InterPro" id="IPR000719">
    <property type="entry name" value="Prot_kinase_dom"/>
</dbReference>
<dbReference type="CDD" id="cd00038">
    <property type="entry name" value="CAP_ED"/>
    <property type="match status" value="1"/>
</dbReference>
<dbReference type="SMART" id="SM00100">
    <property type="entry name" value="cNMP"/>
    <property type="match status" value="1"/>
</dbReference>
<dbReference type="PROSITE" id="PS50042">
    <property type="entry name" value="CNMP_BINDING_3"/>
    <property type="match status" value="1"/>
</dbReference>
<feature type="domain" description="Cyclic nucleotide-binding" evidence="9">
    <location>
        <begin position="314"/>
        <end position="414"/>
    </location>
</feature>
<accession>A0A9X4RLE5</accession>
<dbReference type="GO" id="GO:0005524">
    <property type="term" value="F:ATP binding"/>
    <property type="evidence" value="ECO:0007669"/>
    <property type="project" value="UniProtKB-UniRule"/>
</dbReference>
<evidence type="ECO:0000256" key="4">
    <source>
        <dbReference type="ARBA" id="ARBA00022777"/>
    </source>
</evidence>
<reference evidence="10" key="1">
    <citation type="journal article" date="2022" name="bioRxiv">
        <title>Thiovibrio frasassiensisgen. nov., sp. nov., an autotrophic, elemental sulfur disproportionating bacterium isolated from sulfidic karst sediment, and proposal of Thiovibrionaceae fam. nov.</title>
        <authorList>
            <person name="Aronson H."/>
            <person name="Thomas C."/>
            <person name="Bhattacharyya M."/>
            <person name="Eckstein S."/>
            <person name="Jensen S."/>
            <person name="Barco R."/>
            <person name="Macalady J."/>
            <person name="Amend J."/>
        </authorList>
    </citation>
    <scope>NUCLEOTIDE SEQUENCE</scope>
    <source>
        <strain evidence="10">RS19-109</strain>
    </source>
</reference>
<dbReference type="InterPro" id="IPR018488">
    <property type="entry name" value="cNMP-bd_CS"/>
</dbReference>
<keyword evidence="3 7" id="KW-0547">Nucleotide-binding</keyword>
<dbReference type="PROSITE" id="PS00889">
    <property type="entry name" value="CNMP_BINDING_2"/>
    <property type="match status" value="1"/>
</dbReference>
<reference evidence="10" key="2">
    <citation type="submission" date="2022-10" db="EMBL/GenBank/DDBJ databases">
        <authorList>
            <person name="Aronson H.S."/>
        </authorList>
    </citation>
    <scope>NUCLEOTIDE SEQUENCE</scope>
    <source>
        <strain evidence="10">RS19-109</strain>
    </source>
</reference>
<dbReference type="SMART" id="SM00220">
    <property type="entry name" value="S_TKc"/>
    <property type="match status" value="1"/>
</dbReference>
<dbReference type="CDD" id="cd14014">
    <property type="entry name" value="STKc_PknB_like"/>
    <property type="match status" value="1"/>
</dbReference>
<evidence type="ECO:0000256" key="5">
    <source>
        <dbReference type="ARBA" id="ARBA00022840"/>
    </source>
</evidence>
<protein>
    <submittedName>
        <fullName evidence="10">Serine/threonine-protein kinase</fullName>
    </submittedName>
</protein>
<dbReference type="InterPro" id="IPR008271">
    <property type="entry name" value="Ser/Thr_kinase_AS"/>
</dbReference>
<gene>
    <name evidence="10" type="ORF">OLX77_02570</name>
</gene>
<dbReference type="PROSITE" id="PS00108">
    <property type="entry name" value="PROTEIN_KINASE_ST"/>
    <property type="match status" value="1"/>
</dbReference>
<dbReference type="Gene3D" id="1.10.510.10">
    <property type="entry name" value="Transferase(Phosphotransferase) domain 1"/>
    <property type="match status" value="1"/>
</dbReference>
<sequence>MNTEIPRTIGRYRIVRQIGLGAMGEVYLAHDELIHRKVAIKCMRVDRCINEQKRQKAIESFLHEARIVGNLDHSHIAAVYDIGVRGNAPYIVMEYVEGDNIKELIENKAPFSIEEKLSLIAMMARALHFAHKRGILHRDIKPANIMILQQSRLPKITDFGIARVLDVASFGSIESSIDEEGFIPGTPLYMSPEQIRGEELDRRSDIFSLGILAYEWLSGKKPFEGKDLDARLQSVLTNNPKPLSDFPGIDPEIDRIIMQALAKPRDERYQSADAFGDALELYLNSLEKKKDGGKTGFSFDKKEIVERLRQRYLFFADFSEEELYELFRASRKEEFGMGDYLIQEGTSGTKMYIIISGAVIVLTETEGKRVELETLRDGSCVGEMSMIDHLPRSASVVAFKKTVALVVNETVLRHNNPKLCLKLYRNLATTLSERLRASEAKYLKLLATHLAWGEKNGVESSGFEAGADS</sequence>
<dbReference type="SUPFAM" id="SSF56112">
    <property type="entry name" value="Protein kinase-like (PK-like)"/>
    <property type="match status" value="1"/>
</dbReference>
<evidence type="ECO:0000256" key="7">
    <source>
        <dbReference type="PROSITE-ProRule" id="PRU10141"/>
    </source>
</evidence>
<evidence type="ECO:0000256" key="1">
    <source>
        <dbReference type="ARBA" id="ARBA00022535"/>
    </source>
</evidence>
<dbReference type="AlphaFoldDB" id="A0A9X4RLE5"/>
<evidence type="ECO:0000259" key="8">
    <source>
        <dbReference type="PROSITE" id="PS50011"/>
    </source>
</evidence>
<dbReference type="GO" id="GO:0030553">
    <property type="term" value="F:cGMP binding"/>
    <property type="evidence" value="ECO:0007669"/>
    <property type="project" value="UniProtKB-KW"/>
</dbReference>
<keyword evidence="2" id="KW-0808">Transferase</keyword>
<keyword evidence="5 7" id="KW-0067">ATP-binding</keyword>
<dbReference type="InterPro" id="IPR017441">
    <property type="entry name" value="Protein_kinase_ATP_BS"/>
</dbReference>
<evidence type="ECO:0000313" key="10">
    <source>
        <dbReference type="EMBL" id="MDG4475043.1"/>
    </source>
</evidence>
<evidence type="ECO:0000256" key="2">
    <source>
        <dbReference type="ARBA" id="ARBA00022679"/>
    </source>
</evidence>
<dbReference type="RefSeq" id="WP_307632019.1">
    <property type="nucleotide sequence ID" value="NZ_JAPHEH010000001.1"/>
</dbReference>
<dbReference type="Pfam" id="PF00027">
    <property type="entry name" value="cNMP_binding"/>
    <property type="match status" value="1"/>
</dbReference>
<dbReference type="InterPro" id="IPR011009">
    <property type="entry name" value="Kinase-like_dom_sf"/>
</dbReference>
<organism evidence="10 11">
    <name type="scientific">Thiovibrio frasassiensis</name>
    <dbReference type="NCBI Taxonomy" id="2984131"/>
    <lineage>
        <taxon>Bacteria</taxon>
        <taxon>Pseudomonadati</taxon>
        <taxon>Thermodesulfobacteriota</taxon>
        <taxon>Desulfobulbia</taxon>
        <taxon>Desulfobulbales</taxon>
        <taxon>Thiovibrionaceae</taxon>
        <taxon>Thiovibrio</taxon>
    </lineage>
</organism>
<keyword evidence="6" id="KW-0142">cGMP-binding</keyword>
<feature type="binding site" evidence="7">
    <location>
        <position position="41"/>
    </location>
    <ligand>
        <name>ATP</name>
        <dbReference type="ChEBI" id="CHEBI:30616"/>
    </ligand>
</feature>
<feature type="domain" description="Protein kinase" evidence="8">
    <location>
        <begin position="12"/>
        <end position="283"/>
    </location>
</feature>
<dbReference type="Proteomes" id="UP001154240">
    <property type="component" value="Unassembled WGS sequence"/>
</dbReference>
<dbReference type="GO" id="GO:0004674">
    <property type="term" value="F:protein serine/threonine kinase activity"/>
    <property type="evidence" value="ECO:0007669"/>
    <property type="project" value="TreeGrafter"/>
</dbReference>
<dbReference type="Gene3D" id="3.30.200.20">
    <property type="entry name" value="Phosphorylase Kinase, domain 1"/>
    <property type="match status" value="1"/>
</dbReference>
<dbReference type="PANTHER" id="PTHR43289:SF6">
    <property type="entry name" value="SERINE_THREONINE-PROTEIN KINASE NEKL-3"/>
    <property type="match status" value="1"/>
</dbReference>
<comment type="caution">
    <text evidence="10">The sequence shown here is derived from an EMBL/GenBank/DDBJ whole genome shotgun (WGS) entry which is preliminary data.</text>
</comment>
<evidence type="ECO:0000256" key="6">
    <source>
        <dbReference type="ARBA" id="ARBA00022992"/>
    </source>
</evidence>
<dbReference type="PANTHER" id="PTHR43289">
    <property type="entry name" value="MITOGEN-ACTIVATED PROTEIN KINASE KINASE KINASE 20-RELATED"/>
    <property type="match status" value="1"/>
</dbReference>
<name>A0A9X4RLE5_9BACT</name>
<keyword evidence="4 10" id="KW-0418">Kinase</keyword>